<feature type="domain" description="Peptidase M12B" evidence="13">
    <location>
        <begin position="207"/>
        <end position="418"/>
    </location>
</feature>
<feature type="disulfide bond" evidence="8">
    <location>
        <begin position="375"/>
        <end position="380"/>
    </location>
</feature>
<dbReference type="CDD" id="cd04269">
    <property type="entry name" value="ZnMc_adamalysin_II_like"/>
    <property type="match status" value="1"/>
</dbReference>
<dbReference type="AlphaFoldDB" id="A0A183V3X9"/>
<feature type="transmembrane region" description="Helical" evidence="10">
    <location>
        <begin position="706"/>
        <end position="728"/>
    </location>
</feature>
<evidence type="ECO:0000256" key="5">
    <source>
        <dbReference type="ARBA" id="ARBA00023157"/>
    </source>
</evidence>
<dbReference type="Gene3D" id="4.10.70.10">
    <property type="entry name" value="Disintegrin domain"/>
    <property type="match status" value="1"/>
</dbReference>
<organism evidence="15 16">
    <name type="scientific">Toxocara canis</name>
    <name type="common">Canine roundworm</name>
    <dbReference type="NCBI Taxonomy" id="6265"/>
    <lineage>
        <taxon>Eukaryota</taxon>
        <taxon>Metazoa</taxon>
        <taxon>Ecdysozoa</taxon>
        <taxon>Nematoda</taxon>
        <taxon>Chromadorea</taxon>
        <taxon>Rhabditida</taxon>
        <taxon>Spirurina</taxon>
        <taxon>Ascaridomorpha</taxon>
        <taxon>Ascaridoidea</taxon>
        <taxon>Toxocaridae</taxon>
        <taxon>Toxocara</taxon>
    </lineage>
</organism>
<dbReference type="FunFam" id="4.10.70.10:FF:000001">
    <property type="entry name" value="Disintegrin and metalloproteinase domain-containing protein 22"/>
    <property type="match status" value="1"/>
</dbReference>
<keyword evidence="5 7" id="KW-1015">Disulfide bond</keyword>
<evidence type="ECO:0000256" key="7">
    <source>
        <dbReference type="PROSITE-ProRule" id="PRU00076"/>
    </source>
</evidence>
<dbReference type="PROSITE" id="PS50215">
    <property type="entry name" value="ADAM_MEPRO"/>
    <property type="match status" value="1"/>
</dbReference>
<feature type="domain" description="EGF-like" evidence="11">
    <location>
        <begin position="652"/>
        <end position="685"/>
    </location>
</feature>
<dbReference type="InterPro" id="IPR000742">
    <property type="entry name" value="EGF"/>
</dbReference>
<dbReference type="InterPro" id="IPR001762">
    <property type="entry name" value="Disintegrin_dom"/>
</dbReference>
<feature type="compositionally biased region" description="Low complexity" evidence="9">
    <location>
        <begin position="902"/>
        <end position="911"/>
    </location>
</feature>
<reference evidence="14 15" key="2">
    <citation type="submission" date="2018-11" db="EMBL/GenBank/DDBJ databases">
        <authorList>
            <consortium name="Pathogen Informatics"/>
        </authorList>
    </citation>
    <scope>NUCLEOTIDE SEQUENCE [LARGE SCALE GENOMIC DNA]</scope>
</reference>
<evidence type="ECO:0000256" key="9">
    <source>
        <dbReference type="SAM" id="MobiDB-lite"/>
    </source>
</evidence>
<keyword evidence="4 10" id="KW-0472">Membrane</keyword>
<dbReference type="GO" id="GO:0006509">
    <property type="term" value="P:membrane protein ectodomain proteolysis"/>
    <property type="evidence" value="ECO:0007669"/>
    <property type="project" value="TreeGrafter"/>
</dbReference>
<feature type="disulfide bond" evidence="6">
    <location>
        <begin position="484"/>
        <end position="504"/>
    </location>
</feature>
<dbReference type="InterPro" id="IPR034027">
    <property type="entry name" value="Reprolysin_adamalysin"/>
</dbReference>
<evidence type="ECO:0000259" key="11">
    <source>
        <dbReference type="PROSITE" id="PS50026"/>
    </source>
</evidence>
<evidence type="ECO:0000256" key="10">
    <source>
        <dbReference type="SAM" id="Phobius"/>
    </source>
</evidence>
<name>A0A183V3X9_TOXCA</name>
<dbReference type="PANTHER" id="PTHR11905">
    <property type="entry name" value="ADAM A DISINTEGRIN AND METALLOPROTEASE DOMAIN"/>
    <property type="match status" value="1"/>
</dbReference>
<feature type="region of interest" description="Disordered" evidence="9">
    <location>
        <begin position="853"/>
        <end position="929"/>
    </location>
</feature>
<gene>
    <name evidence="14" type="ORF">TCNE_LOCUS15449</name>
</gene>
<feature type="compositionally biased region" description="Basic residues" evidence="9">
    <location>
        <begin position="889"/>
        <end position="898"/>
    </location>
</feature>
<feature type="binding site" evidence="8">
    <location>
        <position position="360"/>
    </location>
    <ligand>
        <name>Zn(2+)</name>
        <dbReference type="ChEBI" id="CHEBI:29105"/>
        <note>catalytic</note>
    </ligand>
</feature>
<protein>
    <submittedName>
        <fullName evidence="16">Disintegrin and metalloproteinase domain-containing protein 19</fullName>
    </submittedName>
</protein>
<dbReference type="PANTHER" id="PTHR11905:SF159">
    <property type="entry name" value="ADAM METALLOPROTEASE"/>
    <property type="match status" value="1"/>
</dbReference>
<feature type="binding site" evidence="8">
    <location>
        <position position="356"/>
    </location>
    <ligand>
        <name>Zn(2+)</name>
        <dbReference type="ChEBI" id="CHEBI:29105"/>
        <note>catalytic</note>
    </ligand>
</feature>
<dbReference type="GO" id="GO:0016020">
    <property type="term" value="C:membrane"/>
    <property type="evidence" value="ECO:0007669"/>
    <property type="project" value="UniProtKB-SubCell"/>
</dbReference>
<dbReference type="GO" id="GO:0046872">
    <property type="term" value="F:metal ion binding"/>
    <property type="evidence" value="ECO:0007669"/>
    <property type="project" value="UniProtKB-KW"/>
</dbReference>
<feature type="disulfide bond" evidence="7">
    <location>
        <begin position="675"/>
        <end position="684"/>
    </location>
</feature>
<evidence type="ECO:0000256" key="1">
    <source>
        <dbReference type="ARBA" id="ARBA00004167"/>
    </source>
</evidence>
<evidence type="ECO:0000256" key="2">
    <source>
        <dbReference type="ARBA" id="ARBA00022692"/>
    </source>
</evidence>
<evidence type="ECO:0000313" key="14">
    <source>
        <dbReference type="EMBL" id="VDM46770.1"/>
    </source>
</evidence>
<feature type="compositionally biased region" description="Polar residues" evidence="9">
    <location>
        <begin position="870"/>
        <end position="881"/>
    </location>
</feature>
<evidence type="ECO:0000259" key="13">
    <source>
        <dbReference type="PROSITE" id="PS50215"/>
    </source>
</evidence>
<evidence type="ECO:0000256" key="6">
    <source>
        <dbReference type="PROSITE-ProRule" id="PRU00068"/>
    </source>
</evidence>
<dbReference type="Pfam" id="PF00200">
    <property type="entry name" value="Disintegrin"/>
    <property type="match status" value="1"/>
</dbReference>
<sequence>MYVSLVIESPEEETNWSMVWRQWFENAHKQVAISLSVLAEASRVHFAVKSALVGSSLVMHEGVECPIRIEYESRSIDAFQLVEFAQRSDELPLLFTNEFGESRHIVFRPNRAAHTHKLHHLHSSRICHFEGVSEGEHSALSACSLRQFGGILTINERRYVLAAKPNGSFFLLPQNSDRCEWAIREKREAGGTRTAEYYSDFLDGKWRYVELALIADHSVYEKYNKNATEVHERLSTLANFINTHSRWRSAIQPGLFQLYQPLNIRVVLVWADVWTESNPIEVLSNSDQTLSSFLEFRKRLIRPHPHDNAHLLTNIHFDNSIVGKAYKGTMCSFDFSGGVDNDHNDAAAFVAATIAHEMGHNFGMEHDTSYTDCKCPARGCIMAPSTGTVAPTYWSDCSLRYLQHSLKRGADYCLRNAPDGAFGGARCGNGLLEAGEECDCGLPSVCTNKCCNAATCKLVEGAQCASGECCHLDTCQVKQATTLCREATDSCDLPEYCDGQMEHCPADFFVQDGLRCPDHPTQCRFIWGPTGTNAARQCYELNMHGSSAGNCGYDQIANEFATCERRDVECGRLHCSHENEKLAFGDPSTVYTAYTGLRLSDGQDVACRVIWTKLIGNKKQPDPGMVPDGASCAADRMCVDAKCENRTEKVKLAPKCDPESCNDAGICNNMGNCHCRPGYGGISCAIPGPGGSVNSGPASEGNVIHVGYVVFWLLFISAVAFVIASVFVKRKRNIWLHKQIWQHLKKVLKLQRLLVPIRKAPPPPSPPIGTAELNAIWGDSPADALQRCRRPSPPAFSPPIIPSASITPTHTQVNVSRNASIRPKNAPPKIPKRPDTDAMSALYAERGDELRYAVPPADDYRPQASKIVRSESSTSRPVSNCSEESKSGSGKKKSKPRPPAKPSVVAKPSVKNIAARFDPNSSQHSANFV</sequence>
<dbReference type="InterPro" id="IPR024079">
    <property type="entry name" value="MetalloPept_cat_dom_sf"/>
</dbReference>
<dbReference type="PROSITE" id="PS50026">
    <property type="entry name" value="EGF_3"/>
    <property type="match status" value="1"/>
</dbReference>
<dbReference type="InterPro" id="IPR006586">
    <property type="entry name" value="ADAM_Cys-rich"/>
</dbReference>
<evidence type="ECO:0000256" key="4">
    <source>
        <dbReference type="ARBA" id="ARBA00023136"/>
    </source>
</evidence>
<dbReference type="SMART" id="SM00050">
    <property type="entry name" value="DISIN"/>
    <property type="match status" value="1"/>
</dbReference>
<dbReference type="Gene3D" id="3.40.390.10">
    <property type="entry name" value="Collagenase (Catalytic Domain)"/>
    <property type="match status" value="1"/>
</dbReference>
<dbReference type="GO" id="GO:0004222">
    <property type="term" value="F:metalloendopeptidase activity"/>
    <property type="evidence" value="ECO:0007669"/>
    <property type="project" value="InterPro"/>
</dbReference>
<dbReference type="Proteomes" id="UP000050794">
    <property type="component" value="Unassembled WGS sequence"/>
</dbReference>
<dbReference type="SUPFAM" id="SSF55486">
    <property type="entry name" value="Metalloproteases ('zincins'), catalytic domain"/>
    <property type="match status" value="1"/>
</dbReference>
<feature type="disulfide bond" evidence="8">
    <location>
        <begin position="373"/>
        <end position="397"/>
    </location>
</feature>
<dbReference type="Pfam" id="PF08516">
    <property type="entry name" value="ADAM_CR"/>
    <property type="match status" value="1"/>
</dbReference>
<comment type="caution">
    <text evidence="7">Lacks conserved residue(s) required for the propagation of feature annotation.</text>
</comment>
<evidence type="ECO:0000313" key="15">
    <source>
        <dbReference type="Proteomes" id="UP000050794"/>
    </source>
</evidence>
<keyword evidence="2 10" id="KW-0812">Transmembrane</keyword>
<keyword evidence="8" id="KW-0479">Metal-binding</keyword>
<keyword evidence="15" id="KW-1185">Reference proteome</keyword>
<dbReference type="InterPro" id="IPR036436">
    <property type="entry name" value="Disintegrin_dom_sf"/>
</dbReference>
<dbReference type="PROSITE" id="PS00022">
    <property type="entry name" value="EGF_1"/>
    <property type="match status" value="1"/>
</dbReference>
<keyword evidence="8" id="KW-0862">Zinc</keyword>
<accession>A0A183V3X9</accession>
<feature type="compositionally biased region" description="Polar residues" evidence="9">
    <location>
        <begin position="810"/>
        <end position="819"/>
    </location>
</feature>
<keyword evidence="7" id="KW-0245">EGF-like domain</keyword>
<dbReference type="PROSITE" id="PS01186">
    <property type="entry name" value="EGF_2"/>
    <property type="match status" value="1"/>
</dbReference>
<dbReference type="Pfam" id="PF01421">
    <property type="entry name" value="Reprolysin"/>
    <property type="match status" value="1"/>
</dbReference>
<feature type="region of interest" description="Disordered" evidence="9">
    <location>
        <begin position="799"/>
        <end position="836"/>
    </location>
</feature>
<dbReference type="PROSITE" id="PS50214">
    <property type="entry name" value="DISINTEGRIN_2"/>
    <property type="match status" value="1"/>
</dbReference>
<dbReference type="WBParaSite" id="TCNE_0001545001-mRNA-1">
    <property type="protein sequence ID" value="TCNE_0001545001-mRNA-1"/>
    <property type="gene ID" value="TCNE_0001545001"/>
</dbReference>
<reference evidence="16" key="1">
    <citation type="submission" date="2016-06" db="UniProtKB">
        <authorList>
            <consortium name="WormBaseParasite"/>
        </authorList>
    </citation>
    <scope>IDENTIFICATION</scope>
</reference>
<dbReference type="FunFam" id="3.40.390.10:FF:000002">
    <property type="entry name" value="Disintegrin and metalloproteinase domain-containing protein 22"/>
    <property type="match status" value="1"/>
</dbReference>
<feature type="domain" description="Disintegrin" evidence="12">
    <location>
        <begin position="424"/>
        <end position="512"/>
    </location>
</feature>
<dbReference type="InterPro" id="IPR001590">
    <property type="entry name" value="Peptidase_M12B"/>
</dbReference>
<feature type="compositionally biased region" description="Polar residues" evidence="9">
    <location>
        <begin position="919"/>
        <end position="929"/>
    </location>
</feature>
<feature type="active site" evidence="8">
    <location>
        <position position="357"/>
    </location>
</feature>
<proteinExistence type="predicted"/>
<evidence type="ECO:0000256" key="3">
    <source>
        <dbReference type="ARBA" id="ARBA00022989"/>
    </source>
</evidence>
<dbReference type="SUPFAM" id="SSF57552">
    <property type="entry name" value="Blood coagulation inhibitor (disintegrin)"/>
    <property type="match status" value="1"/>
</dbReference>
<dbReference type="SMART" id="SM00608">
    <property type="entry name" value="ACR"/>
    <property type="match status" value="1"/>
</dbReference>
<dbReference type="EMBL" id="UYWY01022873">
    <property type="protein sequence ID" value="VDM46770.1"/>
    <property type="molecule type" value="Genomic_DNA"/>
</dbReference>
<feature type="binding site" evidence="8">
    <location>
        <position position="366"/>
    </location>
    <ligand>
        <name>Zn(2+)</name>
        <dbReference type="ChEBI" id="CHEBI:29105"/>
        <note>catalytic</note>
    </ligand>
</feature>
<comment type="subcellular location">
    <subcellularLocation>
        <location evidence="1">Membrane</location>
        <topology evidence="1">Single-pass membrane protein</topology>
    </subcellularLocation>
</comment>
<evidence type="ECO:0000256" key="8">
    <source>
        <dbReference type="PROSITE-ProRule" id="PRU00276"/>
    </source>
</evidence>
<evidence type="ECO:0000259" key="12">
    <source>
        <dbReference type="PROSITE" id="PS50214"/>
    </source>
</evidence>
<keyword evidence="3 10" id="KW-1133">Transmembrane helix</keyword>
<evidence type="ECO:0000313" key="16">
    <source>
        <dbReference type="WBParaSite" id="TCNE_0001545001-mRNA-1"/>
    </source>
</evidence>